<gene>
    <name evidence="1" type="ORF">PGTUg99_033127</name>
</gene>
<evidence type="ECO:0000313" key="2">
    <source>
        <dbReference type="Proteomes" id="UP000325313"/>
    </source>
</evidence>
<name>A0A5B0PNL6_PUCGR</name>
<dbReference type="EMBL" id="VDEP01000338">
    <property type="protein sequence ID" value="KAA1102403.1"/>
    <property type="molecule type" value="Genomic_DNA"/>
</dbReference>
<reference evidence="1 2" key="1">
    <citation type="submission" date="2019-05" db="EMBL/GenBank/DDBJ databases">
        <title>Emergence of the Ug99 lineage of the wheat stem rust pathogen through somatic hybridization.</title>
        <authorList>
            <person name="Li F."/>
            <person name="Upadhyaya N.M."/>
            <person name="Sperschneider J."/>
            <person name="Matny O."/>
            <person name="Nguyen-Phuc H."/>
            <person name="Mago R."/>
            <person name="Raley C."/>
            <person name="Miller M.E."/>
            <person name="Silverstein K.A.T."/>
            <person name="Henningsen E."/>
            <person name="Hirsch C.D."/>
            <person name="Visser B."/>
            <person name="Pretorius Z.A."/>
            <person name="Steffenson B.J."/>
            <person name="Schwessinger B."/>
            <person name="Dodds P.N."/>
            <person name="Figueroa M."/>
        </authorList>
    </citation>
    <scope>NUCLEOTIDE SEQUENCE [LARGE SCALE GENOMIC DNA]</scope>
    <source>
        <strain evidence="1 2">Ug99</strain>
    </source>
</reference>
<organism evidence="1 2">
    <name type="scientific">Puccinia graminis f. sp. tritici</name>
    <dbReference type="NCBI Taxonomy" id="56615"/>
    <lineage>
        <taxon>Eukaryota</taxon>
        <taxon>Fungi</taxon>
        <taxon>Dikarya</taxon>
        <taxon>Basidiomycota</taxon>
        <taxon>Pucciniomycotina</taxon>
        <taxon>Pucciniomycetes</taxon>
        <taxon>Pucciniales</taxon>
        <taxon>Pucciniaceae</taxon>
        <taxon>Puccinia</taxon>
    </lineage>
</organism>
<evidence type="ECO:0000313" key="1">
    <source>
        <dbReference type="EMBL" id="KAA1102403.1"/>
    </source>
</evidence>
<dbReference type="AlphaFoldDB" id="A0A5B0PNL6"/>
<dbReference type="Proteomes" id="UP000325313">
    <property type="component" value="Unassembled WGS sequence"/>
</dbReference>
<accession>A0A5B0PNL6</accession>
<sequence length="99" mass="11322">MVEERCSGVKLSAVPDSSGIADINGLNRESFEAFMESWQTTGWEASKRTLSLLGQKKHRLKFGEKCTEQEMEDWKQRCWGIKSIVEENSPSVRASVQRR</sequence>
<proteinExistence type="predicted"/>
<protein>
    <submittedName>
        <fullName evidence="1">Uncharacterized protein</fullName>
    </submittedName>
</protein>
<comment type="caution">
    <text evidence="1">The sequence shown here is derived from an EMBL/GenBank/DDBJ whole genome shotgun (WGS) entry which is preliminary data.</text>
</comment>